<organism evidence="2 3">
    <name type="scientific">Portunus trituberculatus</name>
    <name type="common">Swimming crab</name>
    <name type="synonym">Neptunus trituberculatus</name>
    <dbReference type="NCBI Taxonomy" id="210409"/>
    <lineage>
        <taxon>Eukaryota</taxon>
        <taxon>Metazoa</taxon>
        <taxon>Ecdysozoa</taxon>
        <taxon>Arthropoda</taxon>
        <taxon>Crustacea</taxon>
        <taxon>Multicrustacea</taxon>
        <taxon>Malacostraca</taxon>
        <taxon>Eumalacostraca</taxon>
        <taxon>Eucarida</taxon>
        <taxon>Decapoda</taxon>
        <taxon>Pleocyemata</taxon>
        <taxon>Brachyura</taxon>
        <taxon>Eubrachyura</taxon>
        <taxon>Portunoidea</taxon>
        <taxon>Portunidae</taxon>
        <taxon>Portuninae</taxon>
        <taxon>Portunus</taxon>
    </lineage>
</organism>
<dbReference type="AlphaFoldDB" id="A0A5B7F5L2"/>
<proteinExistence type="predicted"/>
<sequence>MKGDGDKRREGAQKKHENEERREMKGRRDTLTRTAEDSRGTRKKRKPVDGALDSPSGRRQPPPMGVMDLRGPQGDTQ</sequence>
<dbReference type="EMBL" id="VSRR010005381">
    <property type="protein sequence ID" value="MPC42291.1"/>
    <property type="molecule type" value="Genomic_DNA"/>
</dbReference>
<feature type="region of interest" description="Disordered" evidence="1">
    <location>
        <begin position="1"/>
        <end position="77"/>
    </location>
</feature>
<protein>
    <submittedName>
        <fullName evidence="2">Uncharacterized protein</fullName>
    </submittedName>
</protein>
<evidence type="ECO:0000313" key="3">
    <source>
        <dbReference type="Proteomes" id="UP000324222"/>
    </source>
</evidence>
<evidence type="ECO:0000256" key="1">
    <source>
        <dbReference type="SAM" id="MobiDB-lite"/>
    </source>
</evidence>
<gene>
    <name evidence="2" type="ORF">E2C01_035910</name>
</gene>
<name>A0A5B7F5L2_PORTR</name>
<feature type="compositionally biased region" description="Basic and acidic residues" evidence="1">
    <location>
        <begin position="1"/>
        <end position="40"/>
    </location>
</feature>
<reference evidence="2 3" key="1">
    <citation type="submission" date="2019-05" db="EMBL/GenBank/DDBJ databases">
        <title>Another draft genome of Portunus trituberculatus and its Hox gene families provides insights of decapod evolution.</title>
        <authorList>
            <person name="Jeong J.-H."/>
            <person name="Song I."/>
            <person name="Kim S."/>
            <person name="Choi T."/>
            <person name="Kim D."/>
            <person name="Ryu S."/>
            <person name="Kim W."/>
        </authorList>
    </citation>
    <scope>NUCLEOTIDE SEQUENCE [LARGE SCALE GENOMIC DNA]</scope>
    <source>
        <tissue evidence="2">Muscle</tissue>
    </source>
</reference>
<comment type="caution">
    <text evidence="2">The sequence shown here is derived from an EMBL/GenBank/DDBJ whole genome shotgun (WGS) entry which is preliminary data.</text>
</comment>
<evidence type="ECO:0000313" key="2">
    <source>
        <dbReference type="EMBL" id="MPC42291.1"/>
    </source>
</evidence>
<accession>A0A5B7F5L2</accession>
<dbReference type="Proteomes" id="UP000324222">
    <property type="component" value="Unassembled WGS sequence"/>
</dbReference>
<keyword evidence="3" id="KW-1185">Reference proteome</keyword>